<feature type="domain" description="RING-type" evidence="2">
    <location>
        <begin position="83"/>
        <end position="125"/>
    </location>
</feature>
<accession>A0AAV3P0R1</accession>
<keyword evidence="4" id="KW-1185">Reference proteome</keyword>
<dbReference type="SUPFAM" id="SSF57850">
    <property type="entry name" value="RING/U-box"/>
    <property type="match status" value="1"/>
</dbReference>
<dbReference type="PANTHER" id="PTHR45676">
    <property type="entry name" value="RING-H2 FINGER PROTEIN ATL51-RELATED"/>
    <property type="match status" value="1"/>
</dbReference>
<gene>
    <name evidence="3" type="ORF">LIER_04242</name>
</gene>
<keyword evidence="1" id="KW-0479">Metal-binding</keyword>
<protein>
    <recommendedName>
        <fullName evidence="2">RING-type domain-containing protein</fullName>
    </recommendedName>
</protein>
<dbReference type="PANTHER" id="PTHR45676:SF41">
    <property type="entry name" value="RING-H2 FINGER PROTEIN ATL66"/>
    <property type="match status" value="1"/>
</dbReference>
<dbReference type="InterPro" id="IPR001841">
    <property type="entry name" value="Znf_RING"/>
</dbReference>
<comment type="caution">
    <text evidence="3">The sequence shown here is derived from an EMBL/GenBank/DDBJ whole genome shotgun (WGS) entry which is preliminary data.</text>
</comment>
<dbReference type="Pfam" id="PF13639">
    <property type="entry name" value="zf-RING_2"/>
    <property type="match status" value="1"/>
</dbReference>
<evidence type="ECO:0000313" key="3">
    <source>
        <dbReference type="EMBL" id="GAA0143592.1"/>
    </source>
</evidence>
<dbReference type="PROSITE" id="PS50089">
    <property type="entry name" value="ZF_RING_2"/>
    <property type="match status" value="1"/>
</dbReference>
<evidence type="ECO:0000313" key="4">
    <source>
        <dbReference type="Proteomes" id="UP001454036"/>
    </source>
</evidence>
<dbReference type="SMART" id="SM00184">
    <property type="entry name" value="RING"/>
    <property type="match status" value="1"/>
</dbReference>
<dbReference type="AlphaFoldDB" id="A0AAV3P0R1"/>
<evidence type="ECO:0000256" key="1">
    <source>
        <dbReference type="PROSITE-ProRule" id="PRU00175"/>
    </source>
</evidence>
<dbReference type="Proteomes" id="UP001454036">
    <property type="component" value="Unassembled WGS sequence"/>
</dbReference>
<proteinExistence type="predicted"/>
<dbReference type="Gene3D" id="3.30.40.10">
    <property type="entry name" value="Zinc/RING finger domain, C3HC4 (zinc finger)"/>
    <property type="match status" value="1"/>
</dbReference>
<evidence type="ECO:0000259" key="2">
    <source>
        <dbReference type="PROSITE" id="PS50089"/>
    </source>
</evidence>
<name>A0AAV3P0R1_LITER</name>
<sequence>MFYYCIAIIGGIGIVLVMYKVVADKCANADLPPPQSLVVSVESVHQSQSSEMPNKIKLASSNFMYYDEEGAQEDFDNDGGYRCAICLSVCKQGEEVRQLQGCKHIFHAPCIEMWLISHSDCPLCRSSVEVTTTKSQHERQPEQDSTATSV</sequence>
<dbReference type="GO" id="GO:0008270">
    <property type="term" value="F:zinc ion binding"/>
    <property type="evidence" value="ECO:0007669"/>
    <property type="project" value="UniProtKB-KW"/>
</dbReference>
<keyword evidence="1" id="KW-0863">Zinc-finger</keyword>
<organism evidence="3 4">
    <name type="scientific">Lithospermum erythrorhizon</name>
    <name type="common">Purple gromwell</name>
    <name type="synonym">Lithospermum officinale var. erythrorhizon</name>
    <dbReference type="NCBI Taxonomy" id="34254"/>
    <lineage>
        <taxon>Eukaryota</taxon>
        <taxon>Viridiplantae</taxon>
        <taxon>Streptophyta</taxon>
        <taxon>Embryophyta</taxon>
        <taxon>Tracheophyta</taxon>
        <taxon>Spermatophyta</taxon>
        <taxon>Magnoliopsida</taxon>
        <taxon>eudicotyledons</taxon>
        <taxon>Gunneridae</taxon>
        <taxon>Pentapetalae</taxon>
        <taxon>asterids</taxon>
        <taxon>lamiids</taxon>
        <taxon>Boraginales</taxon>
        <taxon>Boraginaceae</taxon>
        <taxon>Boraginoideae</taxon>
        <taxon>Lithospermeae</taxon>
        <taxon>Lithospermum</taxon>
    </lineage>
</organism>
<dbReference type="GO" id="GO:0016567">
    <property type="term" value="P:protein ubiquitination"/>
    <property type="evidence" value="ECO:0007669"/>
    <property type="project" value="TreeGrafter"/>
</dbReference>
<reference evidence="3 4" key="1">
    <citation type="submission" date="2024-01" db="EMBL/GenBank/DDBJ databases">
        <title>The complete chloroplast genome sequence of Lithospermum erythrorhizon: insights into the phylogenetic relationship among Boraginaceae species and the maternal lineages of purple gromwells.</title>
        <authorList>
            <person name="Okada T."/>
            <person name="Watanabe K."/>
        </authorList>
    </citation>
    <scope>NUCLEOTIDE SEQUENCE [LARGE SCALE GENOMIC DNA]</scope>
</reference>
<dbReference type="InterPro" id="IPR013083">
    <property type="entry name" value="Znf_RING/FYVE/PHD"/>
</dbReference>
<dbReference type="EMBL" id="BAABME010000535">
    <property type="protein sequence ID" value="GAA0143592.1"/>
    <property type="molecule type" value="Genomic_DNA"/>
</dbReference>
<keyword evidence="1" id="KW-0862">Zinc</keyword>